<dbReference type="Proteomes" id="UP000377803">
    <property type="component" value="Chromosome"/>
</dbReference>
<dbReference type="AlphaFoldDB" id="A0A5Q0UG26"/>
<organism evidence="2 3">
    <name type="scientific">Candidatus Nanohalobium constans</name>
    <dbReference type="NCBI Taxonomy" id="2565781"/>
    <lineage>
        <taxon>Archaea</taxon>
        <taxon>Candidatus Nanohalarchaeota</taxon>
        <taxon>Candidatus Nanohalobia</taxon>
        <taxon>Candidatus Nanohalobiales</taxon>
        <taxon>Candidatus Nanohalobiaceae</taxon>
        <taxon>Candidatus Nanohalobium</taxon>
    </lineage>
</organism>
<dbReference type="GeneID" id="42364421"/>
<proteinExistence type="predicted"/>
<dbReference type="EMBL" id="CP040089">
    <property type="protein sequence ID" value="QGA79949.1"/>
    <property type="molecule type" value="Genomic_DNA"/>
</dbReference>
<sequence length="203" mass="22385">MKENYSILEDDSAAYENGDQIVIADGGDPEAEDFDDSNFYEVPGTETVDGKVVVSDQNVVEFAQSMSDALYDFDPRGGFKSGFYNDDNFNQTIRDAIPGSESNYDEKASVAAEIGLALAGVKHDKLGPDTPGSPDYEGLMWDAVSNIPELNQYKDEEEKAEYVTIGKEAAENFDQVLESPHSEFEEGDFELEEESGLFERILG</sequence>
<evidence type="ECO:0000313" key="3">
    <source>
        <dbReference type="Proteomes" id="UP000377803"/>
    </source>
</evidence>
<feature type="compositionally biased region" description="Acidic residues" evidence="1">
    <location>
        <begin position="185"/>
        <end position="196"/>
    </location>
</feature>
<evidence type="ECO:0000256" key="1">
    <source>
        <dbReference type="SAM" id="MobiDB-lite"/>
    </source>
</evidence>
<feature type="region of interest" description="Disordered" evidence="1">
    <location>
        <begin position="180"/>
        <end position="203"/>
    </location>
</feature>
<dbReference type="KEGG" id="ncon:LC1Nh_0041"/>
<accession>A0A5Q0UG26</accession>
<name>A0A5Q0UG26_9ARCH</name>
<gene>
    <name evidence="2" type="ORF">LC1Nh_0041</name>
</gene>
<protein>
    <submittedName>
        <fullName evidence="2">Uncharacterized protein</fullName>
    </submittedName>
</protein>
<evidence type="ECO:0000313" key="2">
    <source>
        <dbReference type="EMBL" id="QGA79949.1"/>
    </source>
</evidence>
<dbReference type="RefSeq" id="WP_153549687.1">
    <property type="nucleotide sequence ID" value="NZ_CP040089.1"/>
</dbReference>
<keyword evidence="3" id="KW-1185">Reference proteome</keyword>
<reference evidence="3" key="1">
    <citation type="submission" date="2019-05" db="EMBL/GenBank/DDBJ databases">
        <title>Candidatus Nanohalobium constans, a novel model system to study the DPANN nano-sized archaea: genomic and physiological characterization of a nanoarchaeon co-cultured with its chitinotrophic host.</title>
        <authorList>
            <person name="La Cono V."/>
            <person name="Arcadi E."/>
            <person name="Crisafi F."/>
            <person name="Denaro R."/>
            <person name="La Spada G."/>
            <person name="Messina E."/>
            <person name="Smedile F."/>
            <person name="Toshchakov S.V."/>
            <person name="Shevchenko M.A."/>
            <person name="Golyshin P.N."/>
            <person name="Golyshina O.V."/>
            <person name="Ferrer M."/>
            <person name="Rohde M."/>
            <person name="Mushegian A."/>
            <person name="Sorokin D.Y."/>
            <person name="Giuliano L."/>
            <person name="Yakimov M.M."/>
        </authorList>
    </citation>
    <scope>NUCLEOTIDE SEQUENCE [LARGE SCALE GENOMIC DNA]</scope>
    <source>
        <strain evidence="3">LC1Nh</strain>
    </source>
</reference>